<dbReference type="GO" id="GO:0045732">
    <property type="term" value="P:positive regulation of protein catabolic process"/>
    <property type="evidence" value="ECO:0007669"/>
    <property type="project" value="TreeGrafter"/>
</dbReference>
<dbReference type="Proteomes" id="UP000694580">
    <property type="component" value="Chromosome 9"/>
</dbReference>
<feature type="repeat" description="ANK" evidence="6">
    <location>
        <begin position="59"/>
        <end position="91"/>
    </location>
</feature>
<keyword evidence="5 6" id="KW-0040">ANK repeat</keyword>
<gene>
    <name evidence="9" type="primary">ASB9</name>
</gene>
<feature type="domain" description="SOCS box" evidence="8">
    <location>
        <begin position="235"/>
        <end position="288"/>
    </location>
</feature>
<dbReference type="Gene3D" id="1.25.40.20">
    <property type="entry name" value="Ankyrin repeat-containing domain"/>
    <property type="match status" value="1"/>
</dbReference>
<feature type="region of interest" description="Disordered" evidence="7">
    <location>
        <begin position="1"/>
        <end position="21"/>
    </location>
</feature>
<evidence type="ECO:0000256" key="4">
    <source>
        <dbReference type="ARBA" id="ARBA00022786"/>
    </source>
</evidence>
<dbReference type="InterPro" id="IPR002110">
    <property type="entry name" value="Ankyrin_rpt"/>
</dbReference>
<dbReference type="GO" id="GO:0016567">
    <property type="term" value="P:protein ubiquitination"/>
    <property type="evidence" value="ECO:0007669"/>
    <property type="project" value="TreeGrafter"/>
</dbReference>
<evidence type="ECO:0000256" key="2">
    <source>
        <dbReference type="ARBA" id="ARBA00005949"/>
    </source>
</evidence>
<proteinExistence type="inferred from homology"/>
<evidence type="ECO:0000256" key="3">
    <source>
        <dbReference type="ARBA" id="ARBA00022737"/>
    </source>
</evidence>
<sequence>MSDPQERRAPANQSRHSSPLMSDIASEWSPAHDAGYNGRLLSLRDVIDQGTSVNLTTLDNVSPLHGTCLQGHAACAKLLLERGADVNLPTIDWKTPLSLACEGGSVACVNLLLQFGASLQSTCTSTSPIHQAAAKGHTECIESLLKYGADIDQWTDDAGTPLNVACAHQQLGTVEKLLQLGADVNKGKDGNSSLHTAAELSNLELVNTLLEHGADHTARNKEGRRPQEMAPPNSAVEKLLKRGGGVSSLMQLCRLFIRRILGRRRLKEIHGLPLPTDLQRYLILYLHNV</sequence>
<keyword evidence="4" id="KW-0833">Ubl conjugation pathway</keyword>
<keyword evidence="3" id="KW-0677">Repeat</keyword>
<dbReference type="SUPFAM" id="SSF48403">
    <property type="entry name" value="Ankyrin repeat"/>
    <property type="match status" value="1"/>
</dbReference>
<feature type="repeat" description="ANK" evidence="6">
    <location>
        <begin position="92"/>
        <end position="124"/>
    </location>
</feature>
<dbReference type="Ensembl" id="ENSDCDT00010058778.1">
    <property type="protein sequence ID" value="ENSDCDP00010048442.1"/>
    <property type="gene ID" value="ENSDCDG00010029191.1"/>
</dbReference>
<reference evidence="9 10" key="1">
    <citation type="submission" date="2020-06" db="EMBL/GenBank/DDBJ databases">
        <authorList>
            <consortium name="Wellcome Sanger Institute Data Sharing"/>
        </authorList>
    </citation>
    <scope>NUCLEOTIDE SEQUENCE [LARGE SCALE GENOMIC DNA]</scope>
</reference>
<dbReference type="PROSITE" id="PS50297">
    <property type="entry name" value="ANK_REP_REGION"/>
    <property type="match status" value="5"/>
</dbReference>
<protein>
    <recommendedName>
        <fullName evidence="8">SOCS box domain-containing protein</fullName>
    </recommendedName>
</protein>
<dbReference type="AlphaFoldDB" id="A0AAY4DSF3"/>
<dbReference type="InterPro" id="IPR036770">
    <property type="entry name" value="Ankyrin_rpt-contain_sf"/>
</dbReference>
<feature type="repeat" description="ANK" evidence="6">
    <location>
        <begin position="157"/>
        <end position="189"/>
    </location>
</feature>
<dbReference type="Pfam" id="PF07525">
    <property type="entry name" value="SOCS_box"/>
    <property type="match status" value="1"/>
</dbReference>
<dbReference type="InterPro" id="IPR001496">
    <property type="entry name" value="SOCS_box"/>
</dbReference>
<evidence type="ECO:0000256" key="1">
    <source>
        <dbReference type="ARBA" id="ARBA00004906"/>
    </source>
</evidence>
<evidence type="ECO:0000256" key="5">
    <source>
        <dbReference type="ARBA" id="ARBA00023043"/>
    </source>
</evidence>
<dbReference type="FunFam" id="1.25.40.20:FF:000016">
    <property type="entry name" value="Ankyrin repeat and SOCS box containing 5"/>
    <property type="match status" value="1"/>
</dbReference>
<dbReference type="GeneTree" id="ENSGT00940000157160"/>
<reference evidence="9" key="3">
    <citation type="submission" date="2025-09" db="UniProtKB">
        <authorList>
            <consortium name="Ensembl"/>
        </authorList>
    </citation>
    <scope>IDENTIFICATION</scope>
</reference>
<organism evidence="9 10">
    <name type="scientific">Denticeps clupeoides</name>
    <name type="common">denticle herring</name>
    <dbReference type="NCBI Taxonomy" id="299321"/>
    <lineage>
        <taxon>Eukaryota</taxon>
        <taxon>Metazoa</taxon>
        <taxon>Chordata</taxon>
        <taxon>Craniata</taxon>
        <taxon>Vertebrata</taxon>
        <taxon>Euteleostomi</taxon>
        <taxon>Actinopterygii</taxon>
        <taxon>Neopterygii</taxon>
        <taxon>Teleostei</taxon>
        <taxon>Clupei</taxon>
        <taxon>Clupeiformes</taxon>
        <taxon>Denticipitoidei</taxon>
        <taxon>Denticipitidae</taxon>
        <taxon>Denticeps</taxon>
    </lineage>
</organism>
<dbReference type="GO" id="GO:0035556">
    <property type="term" value="P:intracellular signal transduction"/>
    <property type="evidence" value="ECO:0007669"/>
    <property type="project" value="InterPro"/>
</dbReference>
<dbReference type="FunFam" id="1.10.750.20:FF:000001">
    <property type="entry name" value="Ankyrin repeat and SOCS box containing 1"/>
    <property type="match status" value="1"/>
</dbReference>
<feature type="compositionally biased region" description="Polar residues" evidence="7">
    <location>
        <begin position="11"/>
        <end position="20"/>
    </location>
</feature>
<dbReference type="InterPro" id="IPR036036">
    <property type="entry name" value="SOCS_box-like_dom_sf"/>
</dbReference>
<dbReference type="InterPro" id="IPR051573">
    <property type="entry name" value="Ankyrin-SOCS_box_domain"/>
</dbReference>
<dbReference type="Pfam" id="PF12796">
    <property type="entry name" value="Ank_2"/>
    <property type="match status" value="2"/>
</dbReference>
<dbReference type="SMART" id="SM00248">
    <property type="entry name" value="ANK"/>
    <property type="match status" value="6"/>
</dbReference>
<comment type="similarity">
    <text evidence="2">Belongs to the ankyrin SOCS box (ASB) family.</text>
</comment>
<dbReference type="SMART" id="SM00969">
    <property type="entry name" value="SOCS_box"/>
    <property type="match status" value="1"/>
</dbReference>
<reference evidence="9" key="2">
    <citation type="submission" date="2025-08" db="UniProtKB">
        <authorList>
            <consortium name="Ensembl"/>
        </authorList>
    </citation>
    <scope>IDENTIFICATION</scope>
</reference>
<feature type="repeat" description="ANK" evidence="6">
    <location>
        <begin position="124"/>
        <end position="156"/>
    </location>
</feature>
<evidence type="ECO:0000259" key="8">
    <source>
        <dbReference type="PROSITE" id="PS50225"/>
    </source>
</evidence>
<name>A0AAY4DSF3_9TELE</name>
<dbReference type="PANTHER" id="PTHR24136">
    <property type="entry name" value="SOWAH (DROSOPHILA) HOMOLOG"/>
    <property type="match status" value="1"/>
</dbReference>
<evidence type="ECO:0000313" key="9">
    <source>
        <dbReference type="Ensembl" id="ENSDCDP00010048442.1"/>
    </source>
</evidence>
<dbReference type="SUPFAM" id="SSF158235">
    <property type="entry name" value="SOCS box-like"/>
    <property type="match status" value="1"/>
</dbReference>
<evidence type="ECO:0000256" key="7">
    <source>
        <dbReference type="SAM" id="MobiDB-lite"/>
    </source>
</evidence>
<evidence type="ECO:0000313" key="10">
    <source>
        <dbReference type="Proteomes" id="UP000694580"/>
    </source>
</evidence>
<keyword evidence="10" id="KW-1185">Reference proteome</keyword>
<accession>A0AAY4DSF3</accession>
<comment type="pathway">
    <text evidence="1">Protein modification; protein ubiquitination.</text>
</comment>
<dbReference type="PANTHER" id="PTHR24136:SF17">
    <property type="entry name" value="ANKYRIN REPEAT AND SOCS BOX PROTEIN 9"/>
    <property type="match status" value="1"/>
</dbReference>
<dbReference type="Gene3D" id="1.10.750.20">
    <property type="entry name" value="SOCS box"/>
    <property type="match status" value="1"/>
</dbReference>
<dbReference type="PROSITE" id="PS50088">
    <property type="entry name" value="ANK_REPEAT"/>
    <property type="match status" value="5"/>
</dbReference>
<evidence type="ECO:0000256" key="6">
    <source>
        <dbReference type="PROSITE-ProRule" id="PRU00023"/>
    </source>
</evidence>
<feature type="repeat" description="ANK" evidence="6">
    <location>
        <begin position="189"/>
        <end position="221"/>
    </location>
</feature>
<dbReference type="PROSITE" id="PS50225">
    <property type="entry name" value="SOCS"/>
    <property type="match status" value="1"/>
</dbReference>